<accession>A0A5D3D9W8</accession>
<dbReference type="AlphaFoldDB" id="A0A5D3D9W8"/>
<evidence type="ECO:0000313" key="2">
    <source>
        <dbReference type="Proteomes" id="UP000321947"/>
    </source>
</evidence>
<protein>
    <submittedName>
        <fullName evidence="1">Uncharacterized protein</fullName>
    </submittedName>
</protein>
<gene>
    <name evidence="1" type="ORF">E5676_scaffold228G00520</name>
</gene>
<proteinExistence type="predicted"/>
<sequence length="86" mass="9748">MIENVILEGFSLKANSSEIDSLNTVLSEIEGNIFFGFTADGEAQGDFLARRQILDHDLIAKEAIYRRRKKEDGVLKFDFEKAHDPC</sequence>
<organism evidence="1 2">
    <name type="scientific">Cucumis melo var. makuwa</name>
    <name type="common">Oriental melon</name>
    <dbReference type="NCBI Taxonomy" id="1194695"/>
    <lineage>
        <taxon>Eukaryota</taxon>
        <taxon>Viridiplantae</taxon>
        <taxon>Streptophyta</taxon>
        <taxon>Embryophyta</taxon>
        <taxon>Tracheophyta</taxon>
        <taxon>Spermatophyta</taxon>
        <taxon>Magnoliopsida</taxon>
        <taxon>eudicotyledons</taxon>
        <taxon>Gunneridae</taxon>
        <taxon>Pentapetalae</taxon>
        <taxon>rosids</taxon>
        <taxon>fabids</taxon>
        <taxon>Cucurbitales</taxon>
        <taxon>Cucurbitaceae</taxon>
        <taxon>Benincaseae</taxon>
        <taxon>Cucumis</taxon>
    </lineage>
</organism>
<evidence type="ECO:0000313" key="1">
    <source>
        <dbReference type="EMBL" id="TYK20355.1"/>
    </source>
</evidence>
<name>A0A5D3D9W8_CUCMM</name>
<dbReference type="EMBL" id="SSTD01006366">
    <property type="protein sequence ID" value="TYK20355.1"/>
    <property type="molecule type" value="Genomic_DNA"/>
</dbReference>
<dbReference type="Proteomes" id="UP000321947">
    <property type="component" value="Unassembled WGS sequence"/>
</dbReference>
<comment type="caution">
    <text evidence="1">The sequence shown here is derived from an EMBL/GenBank/DDBJ whole genome shotgun (WGS) entry which is preliminary data.</text>
</comment>
<reference evidence="1 2" key="1">
    <citation type="submission" date="2019-08" db="EMBL/GenBank/DDBJ databases">
        <title>Draft genome sequences of two oriental melons (Cucumis melo L. var makuwa).</title>
        <authorList>
            <person name="Kwon S.-Y."/>
        </authorList>
    </citation>
    <scope>NUCLEOTIDE SEQUENCE [LARGE SCALE GENOMIC DNA]</scope>
    <source>
        <strain evidence="2">cv. Chang Bougi</strain>
        <tissue evidence="1">Leaf</tissue>
    </source>
</reference>